<keyword evidence="1" id="KW-0732">Signal</keyword>
<evidence type="ECO:0000256" key="1">
    <source>
        <dbReference type="SAM" id="SignalP"/>
    </source>
</evidence>
<dbReference type="KEGG" id="mauu:NCTC10437_03277"/>
<proteinExistence type="predicted"/>
<evidence type="ECO:0000259" key="2">
    <source>
        <dbReference type="Pfam" id="PF14230"/>
    </source>
</evidence>
<reference evidence="3 4" key="1">
    <citation type="submission" date="2018-12" db="EMBL/GenBank/DDBJ databases">
        <authorList>
            <consortium name="Pathogen Informatics"/>
        </authorList>
    </citation>
    <scope>NUCLEOTIDE SEQUENCE [LARGE SCALE GENOMIC DNA]</scope>
    <source>
        <strain evidence="3 4">NCTC10437</strain>
    </source>
</reference>
<evidence type="ECO:0000313" key="4">
    <source>
        <dbReference type="Proteomes" id="UP000279306"/>
    </source>
</evidence>
<dbReference type="PROSITE" id="PS51257">
    <property type="entry name" value="PROKAR_LIPOPROTEIN"/>
    <property type="match status" value="1"/>
</dbReference>
<evidence type="ECO:0000313" key="3">
    <source>
        <dbReference type="EMBL" id="VEG55965.1"/>
    </source>
</evidence>
<dbReference type="Proteomes" id="UP000279306">
    <property type="component" value="Chromosome"/>
</dbReference>
<feature type="domain" description="DUF4333" evidence="2">
    <location>
        <begin position="17"/>
        <end position="92"/>
    </location>
</feature>
<sequence length="244" mass="25361">MRKVIGPLAVLATTAAAMAGCGWEIAGGVPTVATTDLQSDIAARFTDAGERPDSVTCSDPLVGEVGQTARCDVVMSSTNSFAPIVTVTRVDGAAIDYELMPALSREQLERAVARLVADVGPPASRVSCLSDLLGQMGEAAQCDVTAGGMTLRRTAEVTSVDGLMMNFDLVPILTKSEVEASLLDELTRHLQRRPDSATCSGNLEGKPGNTVDCAVIAGPENAAFIVTVTKVDGANIDYSYAPRG</sequence>
<name>A0A3S4TYF1_MYCAU</name>
<dbReference type="Pfam" id="PF14230">
    <property type="entry name" value="DUF4333"/>
    <property type="match status" value="3"/>
</dbReference>
<feature type="signal peptide" evidence="1">
    <location>
        <begin position="1"/>
        <end position="19"/>
    </location>
</feature>
<dbReference type="RefSeq" id="WP_048631618.1">
    <property type="nucleotide sequence ID" value="NZ_CVQQ01000004.1"/>
</dbReference>
<protein>
    <recommendedName>
        <fullName evidence="2">DUF4333 domain-containing protein</fullName>
    </recommendedName>
</protein>
<feature type="chain" id="PRO_5038533878" description="DUF4333 domain-containing protein" evidence="1">
    <location>
        <begin position="20"/>
        <end position="244"/>
    </location>
</feature>
<dbReference type="AlphaFoldDB" id="A0A3S4TYF1"/>
<feature type="domain" description="DUF4333" evidence="2">
    <location>
        <begin position="173"/>
        <end position="233"/>
    </location>
</feature>
<dbReference type="EMBL" id="LR134356">
    <property type="protein sequence ID" value="VEG55965.1"/>
    <property type="molecule type" value="Genomic_DNA"/>
</dbReference>
<dbReference type="InterPro" id="IPR025637">
    <property type="entry name" value="DUF4333"/>
</dbReference>
<dbReference type="OrthoDB" id="3568721at2"/>
<organism evidence="3 4">
    <name type="scientific">Mycolicibacterium aurum</name>
    <name type="common">Mycobacterium aurum</name>
    <dbReference type="NCBI Taxonomy" id="1791"/>
    <lineage>
        <taxon>Bacteria</taxon>
        <taxon>Bacillati</taxon>
        <taxon>Actinomycetota</taxon>
        <taxon>Actinomycetes</taxon>
        <taxon>Mycobacteriales</taxon>
        <taxon>Mycobacteriaceae</taxon>
        <taxon>Mycolicibacterium</taxon>
    </lineage>
</organism>
<feature type="domain" description="DUF4333" evidence="2">
    <location>
        <begin position="102"/>
        <end position="162"/>
    </location>
</feature>
<keyword evidence="4" id="KW-1185">Reference proteome</keyword>
<accession>A0A3S4TYF1</accession>
<gene>
    <name evidence="3" type="ORF">NCTC10437_03277</name>
</gene>